<comment type="caution">
    <text evidence="3">The sequence shown here is derived from an EMBL/GenBank/DDBJ whole genome shotgun (WGS) entry which is preliminary data.</text>
</comment>
<dbReference type="AlphaFoldDB" id="A0A9P7EKG7"/>
<dbReference type="Pfam" id="PF08101">
    <property type="entry name" value="Msb1-Mug8_dom"/>
    <property type="match status" value="1"/>
</dbReference>
<feature type="compositionally biased region" description="Polar residues" evidence="1">
    <location>
        <begin position="34"/>
        <end position="54"/>
    </location>
</feature>
<feature type="region of interest" description="Disordered" evidence="1">
    <location>
        <begin position="422"/>
        <end position="444"/>
    </location>
</feature>
<feature type="region of interest" description="Disordered" evidence="1">
    <location>
        <begin position="852"/>
        <end position="872"/>
    </location>
</feature>
<protein>
    <recommendedName>
        <fullName evidence="2">Meiotically up-regulated protein Msb1/Mug8 domain-containing protein</fullName>
    </recommendedName>
</protein>
<sequence length="1213" mass="133749">MPSIFSRARTTSIPGKKRSSGNQDAPYDEFGRVNSRNSAKDVTSGRHTPPSTLVKQKPRNRTLSTPETEPFAHIPDGSFLPLNLEPKDIDHEQQEHDYGYLSYQRHVVLGLDEVARLVDVVASELGTRALTTPFIFSTLALDVSASSVRRLVRAFLETCTGGIDAEHRWREEARLAGPHELGMCIRWGLARVVRVVGGQAVRGLIAWDHYTEFRDSEATQNYPPKHFSTFLPPLPSTLRSILLTLLSLLIRFTAHSASSGHTPPTLSPLFGPLLFGLGPATLAFHHTYIHYLRAVNATEHLLLSFIRWQSTSDLGVPTRLKEWIRSYPSTLPALHHSAKHERPQARRGARTVRVVSVRRNVRMYSPDLVNTAASWAHRSHGHGLAGSKEWERIAPSWLKQSPRYSEAYKKRMDLPSHVHPYTGPSITPASATNSTSSSLSDDRDAGMGLGLREGEERFRSLTDLKWGEFEMMGFGTVATDEKKLQFDLTESARTARAAKRATLTWTDFSTTGFTRTDAPLSATLQFSTPLTHTISSWPSHNADLTKKLKKTARTLPAFGWDTEPVLGTEEVVEEAFVDVFCDLVWGGGWREEVCGIPSAEGPTTEVERECNWALIEFKSLPISASISSPLPTTGSGPDPRTSTTLVLFEEFVPLEYRQQLAKDSGGKRRLPFLFMSPNSKSRPWKPAATLNGRPYVVGHVPKSPSYREVEFEGLLRSNGSKVLSLDKPGVSGSGVPMLSGTAGVLSPTASDERPSTPRPAPPTRPTVTISSPLYARPKDNDKPPVPPTKDKDRNAKIERRASDSPISPTSARKLTSRFRVHPSFRRSGVAPSEYAEAIVDFETRLASYSDDELNNMSSSSAGGRNREERRRSKDDAWVDILVATHGRRMGGQDADISPFSARGKGMQDPEIASHEVAQVLAGVALAQLPSSDDEPEPIPEPTVAPSVISDDVDVDSVMSYPKTMTSSVPKRLGYFDLHPERRPGPSPRPMSFGEDSDGDEVRYGSPERPPPLKFPMPANTDTSAYPQPLRGSMDTEESDYAPTSTHSLQLDAPDLDLVYEDHRATKDKDGSYSGTGIMTMPQLIAVAPVTPEKGEKDKEKSRTAALIEMYREREKKSSTTSPVPISRLPVCSTLLHPQMKESPLPPVPVVELEPVVVTPAEDVIEETVRTEGSQGEELLQPQNSLYEGNGRDSPARYVHGAPLHNVMEEEEEE</sequence>
<dbReference type="PANTHER" id="PTHR28093">
    <property type="entry name" value="MORPHOGENESIS-RELATED PROTEIN MSB1"/>
    <property type="match status" value="1"/>
</dbReference>
<keyword evidence="4" id="KW-1185">Reference proteome</keyword>
<dbReference type="PANTHER" id="PTHR28093:SF1">
    <property type="entry name" value="MORPHOGENESIS-RELATED PROTEIN MSB1"/>
    <property type="match status" value="1"/>
</dbReference>
<feature type="compositionally biased region" description="Polar residues" evidence="1">
    <location>
        <begin position="804"/>
        <end position="813"/>
    </location>
</feature>
<evidence type="ECO:0000313" key="4">
    <source>
        <dbReference type="Proteomes" id="UP000807769"/>
    </source>
</evidence>
<reference evidence="3" key="1">
    <citation type="journal article" date="2020" name="New Phytol.">
        <title>Comparative genomics reveals dynamic genome evolution in host specialist ectomycorrhizal fungi.</title>
        <authorList>
            <person name="Lofgren L.A."/>
            <person name="Nguyen N.H."/>
            <person name="Vilgalys R."/>
            <person name="Ruytinx J."/>
            <person name="Liao H.L."/>
            <person name="Branco S."/>
            <person name="Kuo A."/>
            <person name="LaButti K."/>
            <person name="Lipzen A."/>
            <person name="Andreopoulos W."/>
            <person name="Pangilinan J."/>
            <person name="Riley R."/>
            <person name="Hundley H."/>
            <person name="Na H."/>
            <person name="Barry K."/>
            <person name="Grigoriev I.V."/>
            <person name="Stajich J.E."/>
            <person name="Kennedy P.G."/>
        </authorList>
    </citation>
    <scope>NUCLEOTIDE SEQUENCE</scope>
    <source>
        <strain evidence="3">MN1</strain>
    </source>
</reference>
<feature type="region of interest" description="Disordered" evidence="1">
    <location>
        <begin position="1"/>
        <end position="77"/>
    </location>
</feature>
<dbReference type="InterPro" id="IPR037508">
    <property type="entry name" value="Msb1/Mug8"/>
</dbReference>
<feature type="region of interest" description="Disordered" evidence="1">
    <location>
        <begin position="974"/>
        <end position="1053"/>
    </location>
</feature>
<accession>A0A9P7EKG7</accession>
<feature type="compositionally biased region" description="Basic and acidic residues" evidence="1">
    <location>
        <begin position="776"/>
        <end position="802"/>
    </location>
</feature>
<feature type="domain" description="Meiotically up-regulated protein Msb1/Mug8" evidence="2">
    <location>
        <begin position="112"/>
        <end position="330"/>
    </location>
</feature>
<dbReference type="Proteomes" id="UP000807769">
    <property type="component" value="Unassembled WGS sequence"/>
</dbReference>
<proteinExistence type="predicted"/>
<dbReference type="OrthoDB" id="3362494at2759"/>
<name>A0A9P7EKG7_9AGAM</name>
<evidence type="ECO:0000313" key="3">
    <source>
        <dbReference type="EMBL" id="KAG1824587.1"/>
    </source>
</evidence>
<organism evidence="3 4">
    <name type="scientific">Suillus subaureus</name>
    <dbReference type="NCBI Taxonomy" id="48587"/>
    <lineage>
        <taxon>Eukaryota</taxon>
        <taxon>Fungi</taxon>
        <taxon>Dikarya</taxon>
        <taxon>Basidiomycota</taxon>
        <taxon>Agaricomycotina</taxon>
        <taxon>Agaricomycetes</taxon>
        <taxon>Agaricomycetidae</taxon>
        <taxon>Boletales</taxon>
        <taxon>Suillineae</taxon>
        <taxon>Suillaceae</taxon>
        <taxon>Suillus</taxon>
    </lineage>
</organism>
<feature type="compositionally biased region" description="Low complexity" evidence="1">
    <location>
        <begin position="425"/>
        <end position="439"/>
    </location>
</feature>
<feature type="region of interest" description="Disordered" evidence="1">
    <location>
        <begin position="1168"/>
        <end position="1195"/>
    </location>
</feature>
<feature type="region of interest" description="Disordered" evidence="1">
    <location>
        <begin position="721"/>
        <end position="814"/>
    </location>
</feature>
<dbReference type="SUPFAM" id="SSF48350">
    <property type="entry name" value="GTPase activation domain, GAP"/>
    <property type="match status" value="1"/>
</dbReference>
<dbReference type="RefSeq" id="XP_041198304.1">
    <property type="nucleotide sequence ID" value="XM_041334402.1"/>
</dbReference>
<dbReference type="GeneID" id="64628419"/>
<gene>
    <name evidence="3" type="ORF">BJ212DRAFT_1321312</name>
</gene>
<dbReference type="InterPro" id="IPR008936">
    <property type="entry name" value="Rho_GTPase_activation_prot"/>
</dbReference>
<evidence type="ECO:0000256" key="1">
    <source>
        <dbReference type="SAM" id="MobiDB-lite"/>
    </source>
</evidence>
<dbReference type="InterPro" id="IPR012965">
    <property type="entry name" value="Msb1/Mug8_dom"/>
</dbReference>
<dbReference type="EMBL" id="JABBWG010000003">
    <property type="protein sequence ID" value="KAG1824587.1"/>
    <property type="molecule type" value="Genomic_DNA"/>
</dbReference>
<evidence type="ECO:0000259" key="2">
    <source>
        <dbReference type="Pfam" id="PF08101"/>
    </source>
</evidence>